<dbReference type="Gramene" id="Pp3c11_1030V3.2">
    <property type="protein sequence ID" value="Pp3c11_1030V3.2"/>
    <property type="gene ID" value="Pp3c11_1030"/>
</dbReference>
<reference evidence="9 11" key="2">
    <citation type="journal article" date="2018" name="Plant J.">
        <title>The Physcomitrella patens chromosome-scale assembly reveals moss genome structure and evolution.</title>
        <authorList>
            <person name="Lang D."/>
            <person name="Ullrich K.K."/>
            <person name="Murat F."/>
            <person name="Fuchs J."/>
            <person name="Jenkins J."/>
            <person name="Haas F.B."/>
            <person name="Piednoel M."/>
            <person name="Gundlach H."/>
            <person name="Van Bel M."/>
            <person name="Meyberg R."/>
            <person name="Vives C."/>
            <person name="Morata J."/>
            <person name="Symeonidi A."/>
            <person name="Hiss M."/>
            <person name="Muchero W."/>
            <person name="Kamisugi Y."/>
            <person name="Saleh O."/>
            <person name="Blanc G."/>
            <person name="Decker E.L."/>
            <person name="van Gessel N."/>
            <person name="Grimwood J."/>
            <person name="Hayes R.D."/>
            <person name="Graham S.W."/>
            <person name="Gunter L.E."/>
            <person name="McDaniel S.F."/>
            <person name="Hoernstein S.N.W."/>
            <person name="Larsson A."/>
            <person name="Li F.W."/>
            <person name="Perroud P.F."/>
            <person name="Phillips J."/>
            <person name="Ranjan P."/>
            <person name="Rokshar D.S."/>
            <person name="Rothfels C.J."/>
            <person name="Schneider L."/>
            <person name="Shu S."/>
            <person name="Stevenson D.W."/>
            <person name="Thummler F."/>
            <person name="Tillich M."/>
            <person name="Villarreal Aguilar J.C."/>
            <person name="Widiez T."/>
            <person name="Wong G.K."/>
            <person name="Wymore A."/>
            <person name="Zhang Y."/>
            <person name="Zimmer A.D."/>
            <person name="Quatrano R.S."/>
            <person name="Mayer K.F.X."/>
            <person name="Goodstein D."/>
            <person name="Casacuberta J.M."/>
            <person name="Vandepoele K."/>
            <person name="Reski R."/>
            <person name="Cuming A.C."/>
            <person name="Tuskan G.A."/>
            <person name="Maumus F."/>
            <person name="Salse J."/>
            <person name="Schmutz J."/>
            <person name="Rensing S.A."/>
        </authorList>
    </citation>
    <scope>NUCLEOTIDE SEQUENCE [LARGE SCALE GENOMIC DNA]</scope>
    <source>
        <strain evidence="10 11">cv. Gransden 2004</strain>
    </source>
</reference>
<dbReference type="PROSITE" id="PS51384">
    <property type="entry name" value="FAD_FR"/>
    <property type="match status" value="1"/>
</dbReference>
<feature type="transmembrane region" description="Helical" evidence="7">
    <location>
        <begin position="76"/>
        <end position="103"/>
    </location>
</feature>
<dbReference type="PANTHER" id="PTHR11972:SF69">
    <property type="entry name" value="FERRIC REDUCTION OXIDASE 6-RELATED"/>
    <property type="match status" value="1"/>
</dbReference>
<evidence type="ECO:0000256" key="2">
    <source>
        <dbReference type="ARBA" id="ARBA00022692"/>
    </source>
</evidence>
<feature type="transmembrane region" description="Helical" evidence="7">
    <location>
        <begin position="139"/>
        <end position="158"/>
    </location>
</feature>
<dbReference type="FunCoup" id="A9S0A4">
    <property type="interactions" value="548"/>
</dbReference>
<evidence type="ECO:0000256" key="1">
    <source>
        <dbReference type="ARBA" id="ARBA00004141"/>
    </source>
</evidence>
<dbReference type="Gramene" id="Pp3c11_1030V3.1">
    <property type="protein sequence ID" value="Pp3c11_1030V3.1"/>
    <property type="gene ID" value="Pp3c11_1030"/>
</dbReference>
<feature type="transmembrane region" description="Helical" evidence="7">
    <location>
        <begin position="266"/>
        <end position="286"/>
    </location>
</feature>
<comment type="subcellular location">
    <subcellularLocation>
        <location evidence="1">Membrane</location>
        <topology evidence="1">Multi-pass membrane protein</topology>
    </subcellularLocation>
</comment>
<evidence type="ECO:0000256" key="4">
    <source>
        <dbReference type="ARBA" id="ARBA00023002"/>
    </source>
</evidence>
<proteinExistence type="predicted"/>
<dbReference type="AlphaFoldDB" id="A9S0A4"/>
<evidence type="ECO:0000259" key="8">
    <source>
        <dbReference type="PROSITE" id="PS51384"/>
    </source>
</evidence>
<dbReference type="STRING" id="3218.A9S0A4"/>
<feature type="region of interest" description="Disordered" evidence="6">
    <location>
        <begin position="664"/>
        <end position="696"/>
    </location>
</feature>
<dbReference type="GO" id="GO:0005886">
    <property type="term" value="C:plasma membrane"/>
    <property type="evidence" value="ECO:0000318"/>
    <property type="project" value="GO_Central"/>
</dbReference>
<dbReference type="Gene3D" id="3.40.50.80">
    <property type="entry name" value="Nucleotide-binding domain of ferredoxin-NADP reductase (FNR) module"/>
    <property type="match status" value="2"/>
</dbReference>
<feature type="transmembrane region" description="Helical" evidence="7">
    <location>
        <begin position="367"/>
        <end position="386"/>
    </location>
</feature>
<keyword evidence="5 7" id="KW-0472">Membrane</keyword>
<evidence type="ECO:0000256" key="3">
    <source>
        <dbReference type="ARBA" id="ARBA00022989"/>
    </source>
</evidence>
<reference evidence="9 11" key="1">
    <citation type="journal article" date="2008" name="Science">
        <title>The Physcomitrella genome reveals evolutionary insights into the conquest of land by plants.</title>
        <authorList>
            <person name="Rensing S."/>
            <person name="Lang D."/>
            <person name="Zimmer A."/>
            <person name="Terry A."/>
            <person name="Salamov A."/>
            <person name="Shapiro H."/>
            <person name="Nishiyama T."/>
            <person name="Perroud P.-F."/>
            <person name="Lindquist E."/>
            <person name="Kamisugi Y."/>
            <person name="Tanahashi T."/>
            <person name="Sakakibara K."/>
            <person name="Fujita T."/>
            <person name="Oishi K."/>
            <person name="Shin-I T."/>
            <person name="Kuroki Y."/>
            <person name="Toyoda A."/>
            <person name="Suzuki Y."/>
            <person name="Hashimoto A."/>
            <person name="Yamaguchi K."/>
            <person name="Sugano A."/>
            <person name="Kohara Y."/>
            <person name="Fujiyama A."/>
            <person name="Anterola A."/>
            <person name="Aoki S."/>
            <person name="Ashton N."/>
            <person name="Barbazuk W.B."/>
            <person name="Barker E."/>
            <person name="Bennetzen J."/>
            <person name="Bezanilla M."/>
            <person name="Blankenship R."/>
            <person name="Cho S.H."/>
            <person name="Dutcher S."/>
            <person name="Estelle M."/>
            <person name="Fawcett J.A."/>
            <person name="Gundlach H."/>
            <person name="Hanada K."/>
            <person name="Heyl A."/>
            <person name="Hicks K.A."/>
            <person name="Hugh J."/>
            <person name="Lohr M."/>
            <person name="Mayer K."/>
            <person name="Melkozernov A."/>
            <person name="Murata T."/>
            <person name="Nelson D."/>
            <person name="Pils B."/>
            <person name="Prigge M."/>
            <person name="Reiss B."/>
            <person name="Renner T."/>
            <person name="Rombauts S."/>
            <person name="Rushton P."/>
            <person name="Sanderfoot A."/>
            <person name="Schween G."/>
            <person name="Shiu S.-H."/>
            <person name="Stueber K."/>
            <person name="Theodoulou F.L."/>
            <person name="Tu H."/>
            <person name="Van de Peer Y."/>
            <person name="Verrier P.J."/>
            <person name="Waters E."/>
            <person name="Wood A."/>
            <person name="Yang L."/>
            <person name="Cove D."/>
            <person name="Cuming A."/>
            <person name="Hasebe M."/>
            <person name="Lucas S."/>
            <person name="Mishler D.B."/>
            <person name="Reski R."/>
            <person name="Grigoriev I."/>
            <person name="Quatrano R.S."/>
            <person name="Boore J.L."/>
        </authorList>
    </citation>
    <scope>NUCLEOTIDE SEQUENCE [LARGE SCALE GENOMIC DNA]</scope>
    <source>
        <strain evidence="10 11">cv. Gransden 2004</strain>
    </source>
</reference>
<feature type="transmembrane region" description="Helical" evidence="7">
    <location>
        <begin position="36"/>
        <end position="56"/>
    </location>
</feature>
<dbReference type="SUPFAM" id="SSF63380">
    <property type="entry name" value="Riboflavin synthase domain-like"/>
    <property type="match status" value="1"/>
</dbReference>
<dbReference type="InterPro" id="IPR017938">
    <property type="entry name" value="Riboflavin_synthase-like_b-brl"/>
</dbReference>
<feature type="transmembrane region" description="Helical" evidence="7">
    <location>
        <begin position="624"/>
        <end position="650"/>
    </location>
</feature>
<evidence type="ECO:0000313" key="9">
    <source>
        <dbReference type="EMBL" id="PNR44661.1"/>
    </source>
</evidence>
<feature type="transmembrane region" description="Helical" evidence="7">
    <location>
        <begin position="183"/>
        <end position="203"/>
    </location>
</feature>
<keyword evidence="11" id="KW-1185">Reference proteome</keyword>
<feature type="transmembrane region" description="Helical" evidence="7">
    <location>
        <begin position="578"/>
        <end position="604"/>
    </location>
</feature>
<dbReference type="HOGENOM" id="CLU_014777_0_0_1"/>
<gene>
    <name evidence="10" type="primary">LOC112288516</name>
    <name evidence="9" type="ORF">PHYPA_014430</name>
</gene>
<sequence length="761" mass="85127">MATSDGELSAELLPRKELANRTATYERSLATTALRWAIWLSMCVALGIYLAFYVAWPVNSLERIRTVLLFATVEKIGLNGTILIFFGAPFLLLTVFSIASLEVSSHSPVSKKKARGRAPLKAQPVITEGLMGMVSAAELLWIVFFLAMCLWIMANYLVPDFKRAETEKLKPYESVWGNKIKFIGLRLGFIGIVCLNLLFLPVARGSVMLRAIDIPFEHATKYHVWLGHFMMAVFTLHGVFYAVGWYLEGHLIAKLLEWDPHALANLPGVISLMAGIAMWVTSFGWVRNKYFELFFYTHQLYIIFVLFMAFHVSDFISNFAFSGLFLFTFDRFLRFCQSQRSTGIISTKLLPCGTYELVIAKPSGMKYYALSFIFLNVRQISVLQWHPFSVSSSPYDGDDRLKVLIKPYGEWTRQLQDEVIAAVKSGHCPFDIKAAVEGPYGHESDYFLHYDALILVAGGIGVSPFVAILRDLLHRYQREQSNLPSDVTLIWAVQKSEELQLLDLVPASKICPDYNQKFNLHVHAFVTREEGPATLENSETSDPQQKYRFKESQILSSLTSVEASKSPMSILVSTGSNFWISASLLASLLGYLLATVLVDLYVLRPNQKKGLEAPGSEIGTGVPLWIRGLLNFVNMILGVVVFGGAVISLWNYFGGRRSSPVEDDDGSHLLSDSDDNSSTLADEGGDRLVHPDNTTFGHRPNLRELFQGCAKRQRPGTNVGVLICGPESLQTSVAETCRSFNTVDYNPYNVAFSYHSVSFDL</sequence>
<protein>
    <recommendedName>
        <fullName evidence="8">FAD-binding FR-type domain-containing protein</fullName>
    </recommendedName>
</protein>
<dbReference type="EnsemblPlants" id="Pp3c11_1030V3.1">
    <property type="protein sequence ID" value="Pp3c11_1030V3.1"/>
    <property type="gene ID" value="Pp3c11_1030"/>
</dbReference>
<dbReference type="CDD" id="cd06186">
    <property type="entry name" value="NOX_Duox_like_FAD_NADP"/>
    <property type="match status" value="1"/>
</dbReference>
<dbReference type="Pfam" id="PF08030">
    <property type="entry name" value="NAD_binding_6"/>
    <property type="match status" value="2"/>
</dbReference>
<evidence type="ECO:0000256" key="5">
    <source>
        <dbReference type="ARBA" id="ARBA00023136"/>
    </source>
</evidence>
<reference evidence="10" key="3">
    <citation type="submission" date="2020-12" db="UniProtKB">
        <authorList>
            <consortium name="EnsemblPlants"/>
        </authorList>
    </citation>
    <scope>IDENTIFICATION</scope>
</reference>
<dbReference type="GeneID" id="112288516"/>
<dbReference type="InterPro" id="IPR017927">
    <property type="entry name" value="FAD-bd_FR_type"/>
</dbReference>
<dbReference type="EMBL" id="ABEU02000011">
    <property type="protein sequence ID" value="PNR44661.1"/>
    <property type="molecule type" value="Genomic_DNA"/>
</dbReference>
<dbReference type="eggNOG" id="KOG0039">
    <property type="taxonomic scope" value="Eukaryota"/>
</dbReference>
<dbReference type="OrthoDB" id="167398at2759"/>
<dbReference type="SFLD" id="SFLDG01168">
    <property type="entry name" value="Ferric_reductase_subgroup_(FRE"/>
    <property type="match status" value="1"/>
</dbReference>
<keyword evidence="3 7" id="KW-1133">Transmembrane helix</keyword>
<dbReference type="InterPro" id="IPR039261">
    <property type="entry name" value="FNR_nucleotide-bd"/>
</dbReference>
<dbReference type="Pfam" id="PF08022">
    <property type="entry name" value="FAD_binding_8"/>
    <property type="match status" value="1"/>
</dbReference>
<dbReference type="Pfam" id="PF01794">
    <property type="entry name" value="Ferric_reduct"/>
    <property type="match status" value="1"/>
</dbReference>
<dbReference type="PaxDb" id="3218-PP1S39_125V6.1"/>
<keyword evidence="4" id="KW-0560">Oxidoreductase</keyword>
<dbReference type="InterPro" id="IPR050369">
    <property type="entry name" value="RBOH/FRE"/>
</dbReference>
<dbReference type="InterPro" id="IPR013130">
    <property type="entry name" value="Fe3_Rdtase_TM_dom"/>
</dbReference>
<feature type="domain" description="FAD-binding FR-type" evidence="8">
    <location>
        <begin position="337"/>
        <end position="446"/>
    </location>
</feature>
<dbReference type="GO" id="GO:0000293">
    <property type="term" value="F:ferric-chelate reductase activity"/>
    <property type="evidence" value="ECO:0000318"/>
    <property type="project" value="GO_Central"/>
</dbReference>
<keyword evidence="2 7" id="KW-0812">Transmembrane</keyword>
<accession>A9S0A4</accession>
<evidence type="ECO:0000313" key="10">
    <source>
        <dbReference type="EnsemblPlants" id="Pp3c11_1030V3.1"/>
    </source>
</evidence>
<dbReference type="KEGG" id="ppp:112288516"/>
<organism evidence="9">
    <name type="scientific">Physcomitrium patens</name>
    <name type="common">Spreading-leaved earth moss</name>
    <name type="synonym">Physcomitrella patens</name>
    <dbReference type="NCBI Taxonomy" id="3218"/>
    <lineage>
        <taxon>Eukaryota</taxon>
        <taxon>Viridiplantae</taxon>
        <taxon>Streptophyta</taxon>
        <taxon>Embryophyta</taxon>
        <taxon>Bryophyta</taxon>
        <taxon>Bryophytina</taxon>
        <taxon>Bryopsida</taxon>
        <taxon>Funariidae</taxon>
        <taxon>Funariales</taxon>
        <taxon>Funariaceae</taxon>
        <taxon>Physcomitrium</taxon>
    </lineage>
</organism>
<evidence type="ECO:0000256" key="7">
    <source>
        <dbReference type="SAM" id="Phobius"/>
    </source>
</evidence>
<dbReference type="Proteomes" id="UP000006727">
    <property type="component" value="Chromosome 11"/>
</dbReference>
<dbReference type="InterPro" id="IPR013112">
    <property type="entry name" value="FAD-bd_8"/>
</dbReference>
<dbReference type="SUPFAM" id="SSF52343">
    <property type="entry name" value="Ferredoxin reductase-like, C-terminal NADP-linked domain"/>
    <property type="match status" value="1"/>
</dbReference>
<name>A9S0A4_PHYPA</name>
<feature type="transmembrane region" description="Helical" evidence="7">
    <location>
        <begin position="224"/>
        <end position="246"/>
    </location>
</feature>
<dbReference type="OMA" id="RLEWHAF"/>
<dbReference type="SFLD" id="SFLDS00052">
    <property type="entry name" value="Ferric_Reductase_Domain"/>
    <property type="match status" value="1"/>
</dbReference>
<dbReference type="PANTHER" id="PTHR11972">
    <property type="entry name" value="NADPH OXIDASE"/>
    <property type="match status" value="1"/>
</dbReference>
<evidence type="ECO:0000256" key="6">
    <source>
        <dbReference type="SAM" id="MobiDB-lite"/>
    </source>
</evidence>
<feature type="transmembrane region" description="Helical" evidence="7">
    <location>
        <begin position="447"/>
        <end position="469"/>
    </location>
</feature>
<dbReference type="InterPro" id="IPR013121">
    <property type="entry name" value="Fe_red_NAD-bd_6"/>
</dbReference>
<dbReference type="EnsemblPlants" id="Pp3c11_1030V3.2">
    <property type="protein sequence ID" value="Pp3c11_1030V3.2"/>
    <property type="gene ID" value="Pp3c11_1030"/>
</dbReference>
<dbReference type="RefSeq" id="XP_024388516.1">
    <property type="nucleotide sequence ID" value="XM_024532748.2"/>
</dbReference>
<evidence type="ECO:0000313" key="11">
    <source>
        <dbReference type="Proteomes" id="UP000006727"/>
    </source>
</evidence>